<evidence type="ECO:0000313" key="15">
    <source>
        <dbReference type="Proteomes" id="UP000561271"/>
    </source>
</evidence>
<name>A0A6V8NHT4_9ACTN</name>
<evidence type="ECO:0000313" key="13">
    <source>
        <dbReference type="EMBL" id="GFP32276.1"/>
    </source>
</evidence>
<dbReference type="SUPFAM" id="SSF54862">
    <property type="entry name" value="4Fe-4S ferredoxins"/>
    <property type="match status" value="1"/>
</dbReference>
<feature type="domain" description="4Fe-4S ferredoxin-type" evidence="9">
    <location>
        <begin position="42"/>
        <end position="75"/>
    </location>
</feature>
<evidence type="ECO:0000313" key="12">
    <source>
        <dbReference type="EMBL" id="GFP29371.1"/>
    </source>
</evidence>
<dbReference type="Proteomes" id="UP000574717">
    <property type="component" value="Unassembled WGS sequence"/>
</dbReference>
<evidence type="ECO:0000313" key="10">
    <source>
        <dbReference type="EMBL" id="GFP18850.1"/>
    </source>
</evidence>
<dbReference type="InterPro" id="IPR050157">
    <property type="entry name" value="PSI_iron-sulfur_center"/>
</dbReference>
<sequence length="93" mass="10329">MPGLLIRKEIAMALKIFEDCVACGACEPVCPNQAISEGDPLYVIDPEKCTECVGFYDEPQCVPVCPVDCIHPDPGYRETKEELLQKKERLQAS</sequence>
<dbReference type="InterPro" id="IPR017900">
    <property type="entry name" value="4Fe4S_Fe_S_CS"/>
</dbReference>
<dbReference type="NCBIfam" id="NF033683">
    <property type="entry name" value="di_4Fe-4S_YfhL"/>
    <property type="match status" value="1"/>
</dbReference>
<dbReference type="EMBL" id="BLSA01000051">
    <property type="protein sequence ID" value="GFP32276.1"/>
    <property type="molecule type" value="Genomic_DNA"/>
</dbReference>
<dbReference type="PANTHER" id="PTHR24960:SF79">
    <property type="entry name" value="PHOTOSYSTEM I IRON-SULFUR CENTER"/>
    <property type="match status" value="1"/>
</dbReference>
<keyword evidence="5" id="KW-0479">Metal-binding</keyword>
<reference evidence="15 16" key="1">
    <citation type="journal article" date="2020" name="Front. Microbiol.">
        <title>Single-cell genomics of novel Actinobacteria with the Wood-Ljungdahl pathway discovered in a serpentinizing system.</title>
        <authorList>
            <person name="Merino N."/>
            <person name="Kawai M."/>
            <person name="Boyd E.S."/>
            <person name="Colman D.R."/>
            <person name="McGlynn S.E."/>
            <person name="Nealson K.H."/>
            <person name="Kurokawa K."/>
            <person name="Hongoh Y."/>
        </authorList>
    </citation>
    <scope>NUCLEOTIDE SEQUENCE [LARGE SCALE GENOMIC DNA]</scope>
    <source>
        <strain evidence="10 17">S03</strain>
        <strain evidence="11 18">S09_30</strain>
        <strain evidence="12 19">S34</strain>
        <strain evidence="13 16">S42</strain>
        <strain evidence="14 15">S44</strain>
    </source>
</reference>
<dbReference type="EMBL" id="BLRZ01000008">
    <property type="protein sequence ID" value="GFP29371.1"/>
    <property type="molecule type" value="Genomic_DNA"/>
</dbReference>
<dbReference type="PANTHER" id="PTHR24960">
    <property type="entry name" value="PHOTOSYSTEM I IRON-SULFUR CENTER-RELATED"/>
    <property type="match status" value="1"/>
</dbReference>
<dbReference type="InterPro" id="IPR047927">
    <property type="entry name" value="YfhL-like"/>
</dbReference>
<evidence type="ECO:0000313" key="14">
    <source>
        <dbReference type="EMBL" id="GFP37446.1"/>
    </source>
</evidence>
<keyword evidence="6" id="KW-0249">Electron transport</keyword>
<keyword evidence="8" id="KW-0411">Iron-sulfur</keyword>
<dbReference type="Proteomes" id="UP000588083">
    <property type="component" value="Unassembled WGS sequence"/>
</dbReference>
<comment type="caution">
    <text evidence="10">The sequence shown here is derived from an EMBL/GenBank/DDBJ whole genome shotgun (WGS) entry which is preliminary data.</text>
</comment>
<dbReference type="GO" id="GO:0046872">
    <property type="term" value="F:metal ion binding"/>
    <property type="evidence" value="ECO:0007669"/>
    <property type="project" value="UniProtKB-KW"/>
</dbReference>
<dbReference type="AlphaFoldDB" id="A0A6V8NHT4"/>
<evidence type="ECO:0000313" key="11">
    <source>
        <dbReference type="EMBL" id="GFP22707.1"/>
    </source>
</evidence>
<dbReference type="Proteomes" id="UP000568877">
    <property type="component" value="Unassembled WGS sequence"/>
</dbReference>
<dbReference type="FunFam" id="3.30.70.20:FF:000045">
    <property type="entry name" value="Ferredoxin, 4Fe-4S"/>
    <property type="match status" value="1"/>
</dbReference>
<evidence type="ECO:0000313" key="18">
    <source>
        <dbReference type="Proteomes" id="UP000585609"/>
    </source>
</evidence>
<evidence type="ECO:0000256" key="8">
    <source>
        <dbReference type="ARBA" id="ARBA00023014"/>
    </source>
</evidence>
<keyword evidence="4" id="KW-0004">4Fe-4S</keyword>
<dbReference type="GO" id="GO:0005737">
    <property type="term" value="C:cytoplasm"/>
    <property type="evidence" value="ECO:0007669"/>
    <property type="project" value="TreeGrafter"/>
</dbReference>
<evidence type="ECO:0000256" key="6">
    <source>
        <dbReference type="ARBA" id="ARBA00022982"/>
    </source>
</evidence>
<evidence type="ECO:0000256" key="3">
    <source>
        <dbReference type="ARBA" id="ARBA00022448"/>
    </source>
</evidence>
<keyword evidence="19" id="KW-1185">Reference proteome</keyword>
<dbReference type="PROSITE" id="PS00198">
    <property type="entry name" value="4FE4S_FER_1"/>
    <property type="match status" value="1"/>
</dbReference>
<gene>
    <name evidence="10" type="ORF">HKBW3S03_00355</name>
    <name evidence="11" type="ORF">HKBW3S09_00175</name>
    <name evidence="12" type="ORF">HKBW3S34_00291</name>
    <name evidence="13" type="ORF">HKBW3S42_00582</name>
    <name evidence="14" type="ORF">HKBW3S44_01126</name>
</gene>
<evidence type="ECO:0000313" key="19">
    <source>
        <dbReference type="Proteomes" id="UP000588083"/>
    </source>
</evidence>
<comment type="function">
    <text evidence="2">Ferredoxins are iron-sulfur proteins that transfer electrons in a wide variety of metabolic reactions.</text>
</comment>
<accession>A0A6V8NHT4</accession>
<evidence type="ECO:0000313" key="16">
    <source>
        <dbReference type="Proteomes" id="UP000568877"/>
    </source>
</evidence>
<evidence type="ECO:0000256" key="1">
    <source>
        <dbReference type="ARBA" id="ARBA00001966"/>
    </source>
</evidence>
<dbReference type="Gene3D" id="3.30.70.20">
    <property type="match status" value="1"/>
</dbReference>
<dbReference type="GO" id="GO:0051539">
    <property type="term" value="F:4 iron, 4 sulfur cluster binding"/>
    <property type="evidence" value="ECO:0007669"/>
    <property type="project" value="UniProtKB-KW"/>
</dbReference>
<dbReference type="PROSITE" id="PS51379">
    <property type="entry name" value="4FE4S_FER_2"/>
    <property type="match status" value="2"/>
</dbReference>
<dbReference type="Proteomes" id="UP000585609">
    <property type="component" value="Unassembled WGS sequence"/>
</dbReference>
<evidence type="ECO:0000313" key="17">
    <source>
        <dbReference type="Proteomes" id="UP000574717"/>
    </source>
</evidence>
<dbReference type="Proteomes" id="UP000561271">
    <property type="component" value="Unassembled WGS sequence"/>
</dbReference>
<evidence type="ECO:0000259" key="9">
    <source>
        <dbReference type="PROSITE" id="PS51379"/>
    </source>
</evidence>
<evidence type="ECO:0000256" key="4">
    <source>
        <dbReference type="ARBA" id="ARBA00022485"/>
    </source>
</evidence>
<evidence type="ECO:0000256" key="7">
    <source>
        <dbReference type="ARBA" id="ARBA00023004"/>
    </source>
</evidence>
<organism evidence="10 17">
    <name type="scientific">Candidatus Hakubella thermalkaliphila</name>
    <dbReference type="NCBI Taxonomy" id="2754717"/>
    <lineage>
        <taxon>Bacteria</taxon>
        <taxon>Bacillati</taxon>
        <taxon>Actinomycetota</taxon>
        <taxon>Actinomycetota incertae sedis</taxon>
        <taxon>Candidatus Hakubellales</taxon>
        <taxon>Candidatus Hakubellaceae</taxon>
        <taxon>Candidatus Hakubella</taxon>
    </lineage>
</organism>
<dbReference type="EMBL" id="BLRW01000011">
    <property type="protein sequence ID" value="GFP22707.1"/>
    <property type="molecule type" value="Genomic_DNA"/>
</dbReference>
<dbReference type="InterPro" id="IPR017896">
    <property type="entry name" value="4Fe4S_Fe-S-bd"/>
</dbReference>
<proteinExistence type="predicted"/>
<evidence type="ECO:0000256" key="2">
    <source>
        <dbReference type="ARBA" id="ARBA00003532"/>
    </source>
</evidence>
<dbReference type="EMBL" id="BLRU01000017">
    <property type="protein sequence ID" value="GFP18850.1"/>
    <property type="molecule type" value="Genomic_DNA"/>
</dbReference>
<comment type="cofactor">
    <cofactor evidence="1">
        <name>[4Fe-4S] cluster</name>
        <dbReference type="ChEBI" id="CHEBI:49883"/>
    </cofactor>
</comment>
<evidence type="ECO:0000256" key="5">
    <source>
        <dbReference type="ARBA" id="ARBA00022723"/>
    </source>
</evidence>
<dbReference type="EMBL" id="BLSC01000091">
    <property type="protein sequence ID" value="GFP37446.1"/>
    <property type="molecule type" value="Genomic_DNA"/>
</dbReference>
<protein>
    <recommendedName>
        <fullName evidence="9">4Fe-4S ferredoxin-type domain-containing protein</fullName>
    </recommendedName>
</protein>
<feature type="domain" description="4Fe-4S ferredoxin-type" evidence="9">
    <location>
        <begin position="12"/>
        <end position="40"/>
    </location>
</feature>
<keyword evidence="3" id="KW-0813">Transport</keyword>
<keyword evidence="7" id="KW-0408">Iron</keyword>
<dbReference type="Pfam" id="PF00037">
    <property type="entry name" value="Fer4"/>
    <property type="match status" value="1"/>
</dbReference>